<evidence type="ECO:0000313" key="1">
    <source>
        <dbReference type="EMBL" id="GFH33080.1"/>
    </source>
</evidence>
<dbReference type="AlphaFoldDB" id="A0A6A0AJG4"/>
<feature type="non-terminal residue" evidence="1">
    <location>
        <position position="1"/>
    </location>
</feature>
<protein>
    <submittedName>
        <fullName evidence="1">Uncharacterized protein</fullName>
    </submittedName>
</protein>
<dbReference type="Proteomes" id="UP000485058">
    <property type="component" value="Unassembled WGS sequence"/>
</dbReference>
<reference evidence="1 2" key="1">
    <citation type="submission" date="2020-02" db="EMBL/GenBank/DDBJ databases">
        <title>Draft genome sequence of Haematococcus lacustris strain NIES-144.</title>
        <authorList>
            <person name="Morimoto D."/>
            <person name="Nakagawa S."/>
            <person name="Yoshida T."/>
            <person name="Sawayama S."/>
        </authorList>
    </citation>
    <scope>NUCLEOTIDE SEQUENCE [LARGE SCALE GENOMIC DNA]</scope>
    <source>
        <strain evidence="1 2">NIES-144</strain>
    </source>
</reference>
<feature type="non-terminal residue" evidence="1">
    <location>
        <position position="32"/>
    </location>
</feature>
<organism evidence="1 2">
    <name type="scientific">Haematococcus lacustris</name>
    <name type="common">Green alga</name>
    <name type="synonym">Haematococcus pluvialis</name>
    <dbReference type="NCBI Taxonomy" id="44745"/>
    <lineage>
        <taxon>Eukaryota</taxon>
        <taxon>Viridiplantae</taxon>
        <taxon>Chlorophyta</taxon>
        <taxon>core chlorophytes</taxon>
        <taxon>Chlorophyceae</taxon>
        <taxon>CS clade</taxon>
        <taxon>Chlamydomonadales</taxon>
        <taxon>Haematococcaceae</taxon>
        <taxon>Haematococcus</taxon>
    </lineage>
</organism>
<accession>A0A6A0AJG4</accession>
<evidence type="ECO:0000313" key="2">
    <source>
        <dbReference type="Proteomes" id="UP000485058"/>
    </source>
</evidence>
<proteinExistence type="predicted"/>
<sequence length="32" mass="3135">EGYSLVEGGAAHQREANGLLGLVCACAGLSGM</sequence>
<dbReference type="EMBL" id="BLLF01007711">
    <property type="protein sequence ID" value="GFH33080.1"/>
    <property type="molecule type" value="Genomic_DNA"/>
</dbReference>
<name>A0A6A0AJG4_HAELA</name>
<keyword evidence="2" id="KW-1185">Reference proteome</keyword>
<comment type="caution">
    <text evidence="1">The sequence shown here is derived from an EMBL/GenBank/DDBJ whole genome shotgun (WGS) entry which is preliminary data.</text>
</comment>
<gene>
    <name evidence="1" type="ORF">HaLaN_32395</name>
</gene>